<evidence type="ECO:0000313" key="3">
    <source>
        <dbReference type="Proteomes" id="UP001358586"/>
    </source>
</evidence>
<dbReference type="Pfam" id="PF08387">
    <property type="entry name" value="FBD"/>
    <property type="match status" value="1"/>
</dbReference>
<dbReference type="Pfam" id="PF00646">
    <property type="entry name" value="F-box"/>
    <property type="match status" value="1"/>
</dbReference>
<dbReference type="PANTHER" id="PTHR31900">
    <property type="entry name" value="F-BOX/RNI SUPERFAMILY PROTEIN-RELATED"/>
    <property type="match status" value="1"/>
</dbReference>
<dbReference type="CDD" id="cd22160">
    <property type="entry name" value="F-box_AtFBL13-like"/>
    <property type="match status" value="1"/>
</dbReference>
<dbReference type="InterPro" id="IPR032675">
    <property type="entry name" value="LRR_dom_sf"/>
</dbReference>
<dbReference type="InterPro" id="IPR053781">
    <property type="entry name" value="F-box_AtFBL13-like"/>
</dbReference>
<dbReference type="Gene3D" id="3.80.10.10">
    <property type="entry name" value="Ribonuclease Inhibitor"/>
    <property type="match status" value="1"/>
</dbReference>
<dbReference type="InterPro" id="IPR001810">
    <property type="entry name" value="F-box_dom"/>
</dbReference>
<dbReference type="Pfam" id="PF24758">
    <property type="entry name" value="LRR_At5g56370"/>
    <property type="match status" value="1"/>
</dbReference>
<dbReference type="InterPro" id="IPR055411">
    <property type="entry name" value="LRR_FXL15/At3g58940/PEG3-like"/>
</dbReference>
<evidence type="ECO:0000313" key="2">
    <source>
        <dbReference type="EMBL" id="KAK5772685.1"/>
    </source>
</evidence>
<protein>
    <recommendedName>
        <fullName evidence="1">F-box domain-containing protein</fullName>
    </recommendedName>
</protein>
<feature type="domain" description="F-box" evidence="1">
    <location>
        <begin position="148"/>
        <end position="184"/>
    </location>
</feature>
<dbReference type="SUPFAM" id="SSF81383">
    <property type="entry name" value="F-box domain"/>
    <property type="match status" value="1"/>
</dbReference>
<keyword evidence="3" id="KW-1185">Reference proteome</keyword>
<dbReference type="EMBL" id="JARKNE010000013">
    <property type="protein sequence ID" value="KAK5772685.1"/>
    <property type="molecule type" value="Genomic_DNA"/>
</dbReference>
<name>A0ABR0MJG7_GOSAR</name>
<dbReference type="Proteomes" id="UP001358586">
    <property type="component" value="Chromosome 13"/>
</dbReference>
<evidence type="ECO:0000259" key="1">
    <source>
        <dbReference type="PROSITE" id="PS50181"/>
    </source>
</evidence>
<proteinExistence type="predicted"/>
<dbReference type="SUPFAM" id="SSF52058">
    <property type="entry name" value="L domain-like"/>
    <property type="match status" value="1"/>
</dbReference>
<dbReference type="PROSITE" id="PS50181">
    <property type="entry name" value="FBOX"/>
    <property type="match status" value="1"/>
</dbReference>
<organism evidence="2 3">
    <name type="scientific">Gossypium arboreum</name>
    <name type="common">Tree cotton</name>
    <name type="synonym">Gossypium nanking</name>
    <dbReference type="NCBI Taxonomy" id="29729"/>
    <lineage>
        <taxon>Eukaryota</taxon>
        <taxon>Viridiplantae</taxon>
        <taxon>Streptophyta</taxon>
        <taxon>Embryophyta</taxon>
        <taxon>Tracheophyta</taxon>
        <taxon>Spermatophyta</taxon>
        <taxon>Magnoliopsida</taxon>
        <taxon>eudicotyledons</taxon>
        <taxon>Gunneridae</taxon>
        <taxon>Pentapetalae</taxon>
        <taxon>rosids</taxon>
        <taxon>malvids</taxon>
        <taxon>Malvales</taxon>
        <taxon>Malvaceae</taxon>
        <taxon>Malvoideae</taxon>
        <taxon>Gossypium</taxon>
    </lineage>
</organism>
<dbReference type="PANTHER" id="PTHR31900:SF34">
    <property type="entry name" value="EMB|CAB62440.1-RELATED"/>
    <property type="match status" value="1"/>
</dbReference>
<gene>
    <name evidence="2" type="ORF">PVK06_048979</name>
</gene>
<reference evidence="2 3" key="1">
    <citation type="submission" date="2023-03" db="EMBL/GenBank/DDBJ databases">
        <title>WGS of Gossypium arboreum.</title>
        <authorList>
            <person name="Yu D."/>
        </authorList>
    </citation>
    <scope>NUCLEOTIDE SEQUENCE [LARGE SCALE GENOMIC DNA]</scope>
    <source>
        <tissue evidence="2">Leaf</tissue>
    </source>
</reference>
<dbReference type="InterPro" id="IPR036047">
    <property type="entry name" value="F-box-like_dom_sf"/>
</dbReference>
<dbReference type="Gene3D" id="1.20.1280.50">
    <property type="match status" value="1"/>
</dbReference>
<comment type="caution">
    <text evidence="2">The sequence shown here is derived from an EMBL/GenBank/DDBJ whole genome shotgun (WGS) entry which is preliminary data.</text>
</comment>
<accession>A0ABR0MJG7</accession>
<dbReference type="SMART" id="SM00256">
    <property type="entry name" value="FBOX"/>
    <property type="match status" value="1"/>
</dbReference>
<sequence length="598" mass="68216">MVRNYPKRSVLSAIKEDDELEEEAMSLGLAVRVFEANRAKESENKPLVEDVSYGRDIDYVDRNVKEAHLEMLVGPKTDMKPVESSTRLPPMREVGCASDFGESTRILKVNPMFNVGMSKLVSLDQEDPDRGKSERGELANEVIDDPGPDLISKLPDSLLREIISHLPVDDVVRTSILSRRWSGLWRYVPCLDFDPKRMMKPSKQLLYQQQLISRRLGIDTSDADLKKEIFHAVLLIDKVLSSHKSYLVGCKIVHFPDSCRYGKLQRWIEHLISQKKVQELSFTCEDSLDPHQNLVGRSNDLKMMSLPSGIFSCASLHALELCHYKLETDVPFHHCHNLKTMKLKWLYLSTQTLDGIIFSCVFLEHFSLRFSGGFDRVRLVSDKVKAVELQSLRVKEIHLSTKSLEVLVLDTIKCRAKNLLINASKLRVFRAYRNPILENPDKLLRYKDDMALKVAEILEHCSGLLDTTLDQSLCKSSGILHSKSEENATRICSLPYPESMLWDKRELCDCITRTLTEVTIKGFKGKEREMEFVRHLITKATVMERINIWCSNRCSRQEAEAAYGLLSLPRSSIHVSIVLKPGLAVGNASFRTWLLTLN</sequence>
<dbReference type="InterPro" id="IPR006566">
    <property type="entry name" value="FBD"/>
</dbReference>
<dbReference type="InterPro" id="IPR050232">
    <property type="entry name" value="FBL13/AtMIF1-like"/>
</dbReference>